<name>A0A6A5W3G5_9PLEO</name>
<proteinExistence type="predicted"/>
<dbReference type="Proteomes" id="UP000799779">
    <property type="component" value="Unassembled WGS sequence"/>
</dbReference>
<gene>
    <name evidence="1" type="ORF">P154DRAFT_526287</name>
</gene>
<dbReference type="AlphaFoldDB" id="A0A6A5W3G5"/>
<evidence type="ECO:0000313" key="1">
    <source>
        <dbReference type="EMBL" id="KAF1995484.1"/>
    </source>
</evidence>
<keyword evidence="2" id="KW-1185">Reference proteome</keyword>
<feature type="non-terminal residue" evidence="1">
    <location>
        <position position="90"/>
    </location>
</feature>
<protein>
    <submittedName>
        <fullName evidence="1">Uncharacterized protein</fullName>
    </submittedName>
</protein>
<reference evidence="1" key="1">
    <citation type="journal article" date="2020" name="Stud. Mycol.">
        <title>101 Dothideomycetes genomes: a test case for predicting lifestyles and emergence of pathogens.</title>
        <authorList>
            <person name="Haridas S."/>
            <person name="Albert R."/>
            <person name="Binder M."/>
            <person name="Bloem J."/>
            <person name="Labutti K."/>
            <person name="Salamov A."/>
            <person name="Andreopoulos B."/>
            <person name="Baker S."/>
            <person name="Barry K."/>
            <person name="Bills G."/>
            <person name="Bluhm B."/>
            <person name="Cannon C."/>
            <person name="Castanera R."/>
            <person name="Culley D."/>
            <person name="Daum C."/>
            <person name="Ezra D."/>
            <person name="Gonzalez J."/>
            <person name="Henrissat B."/>
            <person name="Kuo A."/>
            <person name="Liang C."/>
            <person name="Lipzen A."/>
            <person name="Lutzoni F."/>
            <person name="Magnuson J."/>
            <person name="Mondo S."/>
            <person name="Nolan M."/>
            <person name="Ohm R."/>
            <person name="Pangilinan J."/>
            <person name="Park H.-J."/>
            <person name="Ramirez L."/>
            <person name="Alfaro M."/>
            <person name="Sun H."/>
            <person name="Tritt A."/>
            <person name="Yoshinaga Y."/>
            <person name="Zwiers L.-H."/>
            <person name="Turgeon B."/>
            <person name="Goodwin S."/>
            <person name="Spatafora J."/>
            <person name="Crous P."/>
            <person name="Grigoriev I."/>
        </authorList>
    </citation>
    <scope>NUCLEOTIDE SEQUENCE</scope>
    <source>
        <strain evidence="1">CBS 123094</strain>
    </source>
</reference>
<organism evidence="1 2">
    <name type="scientific">Amniculicola lignicola CBS 123094</name>
    <dbReference type="NCBI Taxonomy" id="1392246"/>
    <lineage>
        <taxon>Eukaryota</taxon>
        <taxon>Fungi</taxon>
        <taxon>Dikarya</taxon>
        <taxon>Ascomycota</taxon>
        <taxon>Pezizomycotina</taxon>
        <taxon>Dothideomycetes</taxon>
        <taxon>Pleosporomycetidae</taxon>
        <taxon>Pleosporales</taxon>
        <taxon>Amniculicolaceae</taxon>
        <taxon>Amniculicola</taxon>
    </lineage>
</organism>
<sequence>MDEVYGRAHEKAIKFMDINIKRFKDEYPEGKLIKQSDVDKEKDKKKKDEMIEEKKVREDMKESIPKVETEWNKANTWPKPKWNAQTPGIV</sequence>
<evidence type="ECO:0000313" key="2">
    <source>
        <dbReference type="Proteomes" id="UP000799779"/>
    </source>
</evidence>
<dbReference type="EMBL" id="ML977638">
    <property type="protein sequence ID" value="KAF1995484.1"/>
    <property type="molecule type" value="Genomic_DNA"/>
</dbReference>
<dbReference type="OrthoDB" id="3762642at2759"/>
<accession>A0A6A5W3G5</accession>